<dbReference type="InterPro" id="IPR006073">
    <property type="entry name" value="GTP-bd"/>
</dbReference>
<gene>
    <name evidence="10" type="primary">engB</name>
    <name evidence="12" type="ORF">FHS19_006521</name>
</gene>
<evidence type="ECO:0000256" key="2">
    <source>
        <dbReference type="ARBA" id="ARBA00009638"/>
    </source>
</evidence>
<evidence type="ECO:0000313" key="12">
    <source>
        <dbReference type="EMBL" id="MBB3131797.1"/>
    </source>
</evidence>
<keyword evidence="3 10" id="KW-0132">Cell division</keyword>
<dbReference type="NCBIfam" id="TIGR03598">
    <property type="entry name" value="GTPase_YsxC"/>
    <property type="match status" value="1"/>
</dbReference>
<dbReference type="InterPro" id="IPR027417">
    <property type="entry name" value="P-loop_NTPase"/>
</dbReference>
<evidence type="ECO:0000256" key="8">
    <source>
        <dbReference type="ARBA" id="ARBA00023210"/>
    </source>
</evidence>
<keyword evidence="5 10" id="KW-0547">Nucleotide-binding</keyword>
<comment type="caution">
    <text evidence="12">The sequence shown here is derived from an EMBL/GenBank/DDBJ whole genome shotgun (WGS) entry which is preliminary data.</text>
</comment>
<dbReference type="AlphaFoldDB" id="A0A839U4L8"/>
<dbReference type="Pfam" id="PF01926">
    <property type="entry name" value="MMR_HSR1"/>
    <property type="match status" value="1"/>
</dbReference>
<reference evidence="12 13" key="1">
    <citation type="submission" date="2020-08" db="EMBL/GenBank/DDBJ databases">
        <title>Genomic Encyclopedia of Type Strains, Phase III (KMG-III): the genomes of soil and plant-associated and newly described type strains.</title>
        <authorList>
            <person name="Whitman W."/>
        </authorList>
    </citation>
    <scope>NUCLEOTIDE SEQUENCE [LARGE SCALE GENOMIC DNA]</scope>
    <source>
        <strain evidence="12 13">CECT 5831</strain>
    </source>
</reference>
<dbReference type="PANTHER" id="PTHR11649:SF13">
    <property type="entry name" value="ENGB-TYPE G DOMAIN-CONTAINING PROTEIN"/>
    <property type="match status" value="1"/>
</dbReference>
<evidence type="ECO:0000313" key="13">
    <source>
        <dbReference type="Proteomes" id="UP000517523"/>
    </source>
</evidence>
<dbReference type="FunFam" id="3.40.50.300:FF:000098">
    <property type="entry name" value="Probable GTP-binding protein EngB"/>
    <property type="match status" value="1"/>
</dbReference>
<dbReference type="PROSITE" id="PS51706">
    <property type="entry name" value="G_ENGB"/>
    <property type="match status" value="1"/>
</dbReference>
<dbReference type="GO" id="GO:0005525">
    <property type="term" value="F:GTP binding"/>
    <property type="evidence" value="ECO:0007669"/>
    <property type="project" value="UniProtKB-UniRule"/>
</dbReference>
<dbReference type="PANTHER" id="PTHR11649">
    <property type="entry name" value="MSS1/TRME-RELATED GTP-BINDING PROTEIN"/>
    <property type="match status" value="1"/>
</dbReference>
<dbReference type="CDD" id="cd01876">
    <property type="entry name" value="YihA_EngB"/>
    <property type="match status" value="1"/>
</dbReference>
<keyword evidence="9 10" id="KW-0131">Cell cycle</keyword>
<evidence type="ECO:0000259" key="11">
    <source>
        <dbReference type="PROSITE" id="PS51706"/>
    </source>
</evidence>
<dbReference type="NCBIfam" id="TIGR00231">
    <property type="entry name" value="small_GTP"/>
    <property type="match status" value="1"/>
</dbReference>
<dbReference type="Gene3D" id="3.40.50.300">
    <property type="entry name" value="P-loop containing nucleotide triphosphate hydrolases"/>
    <property type="match status" value="1"/>
</dbReference>
<dbReference type="SUPFAM" id="SSF52540">
    <property type="entry name" value="P-loop containing nucleoside triphosphate hydrolases"/>
    <property type="match status" value="1"/>
</dbReference>
<organism evidence="12 13">
    <name type="scientific">Paenibacillus rhizosphaerae</name>
    <dbReference type="NCBI Taxonomy" id="297318"/>
    <lineage>
        <taxon>Bacteria</taxon>
        <taxon>Bacillati</taxon>
        <taxon>Bacillota</taxon>
        <taxon>Bacilli</taxon>
        <taxon>Bacillales</taxon>
        <taxon>Paenibacillaceae</taxon>
        <taxon>Paenibacillus</taxon>
    </lineage>
</organism>
<keyword evidence="7 10" id="KW-0342">GTP-binding</keyword>
<evidence type="ECO:0000256" key="7">
    <source>
        <dbReference type="ARBA" id="ARBA00023134"/>
    </source>
</evidence>
<evidence type="ECO:0000256" key="10">
    <source>
        <dbReference type="HAMAP-Rule" id="MF_00321"/>
    </source>
</evidence>
<dbReference type="InterPro" id="IPR030393">
    <property type="entry name" value="G_ENGB_dom"/>
</dbReference>
<dbReference type="GO" id="GO:0005829">
    <property type="term" value="C:cytosol"/>
    <property type="evidence" value="ECO:0007669"/>
    <property type="project" value="TreeGrafter"/>
</dbReference>
<evidence type="ECO:0000256" key="6">
    <source>
        <dbReference type="ARBA" id="ARBA00022842"/>
    </source>
</evidence>
<dbReference type="InterPro" id="IPR005225">
    <property type="entry name" value="Small_GTP-bd"/>
</dbReference>
<dbReference type="Proteomes" id="UP000517523">
    <property type="component" value="Unassembled WGS sequence"/>
</dbReference>
<proteinExistence type="inferred from homology"/>
<dbReference type="RefSeq" id="WP_183587155.1">
    <property type="nucleotide sequence ID" value="NZ_JACHXJ010000008.1"/>
</dbReference>
<protein>
    <recommendedName>
        <fullName evidence="10">Probable GTP-binding protein EngB</fullName>
    </recommendedName>
</protein>
<sequence>MKVTNAEFIISAVGPDQYPEDALPEIALAGRSNVGKSSLINRMINRKNLARTSSTPGKTQHMNYYRINEGLYFVDFPGYGYAKVSKTQRAAWGKMIEKYMLERQTLKLVLMVVDLRHPPTKDDVMMYDWLKHYDIPICVVATKADKIPKSRWPKHVKQMKDSLLLRSNDLFVMFSSELGVGKEELWSVIQSFIENGDSPLSGAVPQEGQQQESP</sequence>
<keyword evidence="4" id="KW-0479">Metal-binding</keyword>
<keyword evidence="8 10" id="KW-0717">Septation</keyword>
<evidence type="ECO:0000256" key="5">
    <source>
        <dbReference type="ARBA" id="ARBA00022741"/>
    </source>
</evidence>
<dbReference type="GO" id="GO:0046872">
    <property type="term" value="F:metal ion binding"/>
    <property type="evidence" value="ECO:0007669"/>
    <property type="project" value="UniProtKB-KW"/>
</dbReference>
<dbReference type="HAMAP" id="MF_00321">
    <property type="entry name" value="GTPase_EngB"/>
    <property type="match status" value="1"/>
</dbReference>
<evidence type="ECO:0000256" key="9">
    <source>
        <dbReference type="ARBA" id="ARBA00023306"/>
    </source>
</evidence>
<dbReference type="EMBL" id="JACHXJ010000008">
    <property type="protein sequence ID" value="MBB3131797.1"/>
    <property type="molecule type" value="Genomic_DNA"/>
</dbReference>
<feature type="domain" description="EngB-type G" evidence="11">
    <location>
        <begin position="22"/>
        <end position="195"/>
    </location>
</feature>
<accession>A0A839U4L8</accession>
<evidence type="ECO:0000256" key="1">
    <source>
        <dbReference type="ARBA" id="ARBA00001946"/>
    </source>
</evidence>
<name>A0A839U4L8_9BACL</name>
<keyword evidence="6" id="KW-0460">Magnesium</keyword>
<dbReference type="InterPro" id="IPR019987">
    <property type="entry name" value="GTP-bd_ribosome_bio_YsxC"/>
</dbReference>
<comment type="similarity">
    <text evidence="2 10">Belongs to the TRAFAC class TrmE-Era-EngA-EngB-Septin-like GTPase superfamily. EngB GTPase family.</text>
</comment>
<dbReference type="GO" id="GO:0000917">
    <property type="term" value="P:division septum assembly"/>
    <property type="evidence" value="ECO:0007669"/>
    <property type="project" value="UniProtKB-KW"/>
</dbReference>
<evidence type="ECO:0000256" key="4">
    <source>
        <dbReference type="ARBA" id="ARBA00022723"/>
    </source>
</evidence>
<comment type="cofactor">
    <cofactor evidence="1">
        <name>Mg(2+)</name>
        <dbReference type="ChEBI" id="CHEBI:18420"/>
    </cofactor>
</comment>
<evidence type="ECO:0000256" key="3">
    <source>
        <dbReference type="ARBA" id="ARBA00022618"/>
    </source>
</evidence>
<comment type="function">
    <text evidence="10">Necessary for normal cell division and for the maintenance of normal septation.</text>
</comment>